<dbReference type="EMBL" id="RCTF01000007">
    <property type="protein sequence ID" value="RLP78638.1"/>
    <property type="molecule type" value="Genomic_DNA"/>
</dbReference>
<dbReference type="AlphaFoldDB" id="A0A3L7AFZ7"/>
<dbReference type="InterPro" id="IPR001387">
    <property type="entry name" value="Cro/C1-type_HTH"/>
</dbReference>
<accession>A0A3L7AFZ7</accession>
<dbReference type="PANTHER" id="PTHR46797:SF1">
    <property type="entry name" value="METHYLPHOSPHONATE SYNTHASE"/>
    <property type="match status" value="1"/>
</dbReference>
<dbReference type="GO" id="GO:0003700">
    <property type="term" value="F:DNA-binding transcription factor activity"/>
    <property type="evidence" value="ECO:0007669"/>
    <property type="project" value="TreeGrafter"/>
</dbReference>
<keyword evidence="1" id="KW-0238">DNA-binding</keyword>
<dbReference type="InterPro" id="IPR011051">
    <property type="entry name" value="RmlC_Cupin_sf"/>
</dbReference>
<reference evidence="3 4" key="1">
    <citation type="submission" date="2018-10" db="EMBL/GenBank/DDBJ databases">
        <title>Xanthobacter tagetidis genome sequencing and assembly.</title>
        <authorList>
            <person name="Maclea K.S."/>
            <person name="Goen A.E."/>
            <person name="Fatima S.A."/>
        </authorList>
    </citation>
    <scope>NUCLEOTIDE SEQUENCE [LARGE SCALE GENOMIC DNA]</scope>
    <source>
        <strain evidence="3 4">ATCC 700314</strain>
    </source>
</reference>
<dbReference type="SUPFAM" id="SSF51182">
    <property type="entry name" value="RmlC-like cupins"/>
    <property type="match status" value="1"/>
</dbReference>
<dbReference type="PANTHER" id="PTHR46797">
    <property type="entry name" value="HTH-TYPE TRANSCRIPTIONAL REGULATOR"/>
    <property type="match status" value="1"/>
</dbReference>
<dbReference type="Proteomes" id="UP000269692">
    <property type="component" value="Unassembled WGS sequence"/>
</dbReference>
<dbReference type="Pfam" id="PF01381">
    <property type="entry name" value="HTH_3"/>
    <property type="match status" value="1"/>
</dbReference>
<dbReference type="Gene3D" id="1.10.260.40">
    <property type="entry name" value="lambda repressor-like DNA-binding domains"/>
    <property type="match status" value="1"/>
</dbReference>
<dbReference type="Pfam" id="PF07883">
    <property type="entry name" value="Cupin_2"/>
    <property type="match status" value="1"/>
</dbReference>
<feature type="domain" description="HTH cro/C1-type" evidence="2">
    <location>
        <begin position="57"/>
        <end position="111"/>
    </location>
</feature>
<proteinExistence type="predicted"/>
<evidence type="ECO:0000259" key="2">
    <source>
        <dbReference type="PROSITE" id="PS50943"/>
    </source>
</evidence>
<keyword evidence="4" id="KW-1185">Reference proteome</keyword>
<dbReference type="SMART" id="SM00530">
    <property type="entry name" value="HTH_XRE"/>
    <property type="match status" value="1"/>
</dbReference>
<evidence type="ECO:0000256" key="1">
    <source>
        <dbReference type="ARBA" id="ARBA00023125"/>
    </source>
</evidence>
<dbReference type="OrthoDB" id="189170at2"/>
<comment type="caution">
    <text evidence="3">The sequence shown here is derived from an EMBL/GenBank/DDBJ whole genome shotgun (WGS) entry which is preliminary data.</text>
</comment>
<dbReference type="GO" id="GO:0005829">
    <property type="term" value="C:cytosol"/>
    <property type="evidence" value="ECO:0007669"/>
    <property type="project" value="TreeGrafter"/>
</dbReference>
<dbReference type="InterPro" id="IPR013096">
    <property type="entry name" value="Cupin_2"/>
</dbReference>
<sequence length="234" mass="25659">MAWFGSVIEWQMRKTRTQNGLAQATKEPRPSAARVALDARGKYPSVAPAMADLGPRIRRLRQELGLTLEDLSSRSGVSRAMLSKVERTEKSPSLSIAVGIATGLNVSLSSLLGSQPDGTKVRIARLGERITYVDPDTGFERSVLSPAHDETGVEILLHVIPPGQSSGILPAYTVPTDKYIIVHSGELMVEIGDDRYSIQTGDTFHFELNTPYILRNAGSIICQYYVVVIRKPRI</sequence>
<protein>
    <submittedName>
        <fullName evidence="3">XRE family transcriptional regulator</fullName>
    </submittedName>
</protein>
<name>A0A3L7AFZ7_9HYPH</name>
<gene>
    <name evidence="3" type="ORF">D9R14_10230</name>
</gene>
<evidence type="ECO:0000313" key="3">
    <source>
        <dbReference type="EMBL" id="RLP78638.1"/>
    </source>
</evidence>
<dbReference type="SUPFAM" id="SSF47413">
    <property type="entry name" value="lambda repressor-like DNA-binding domains"/>
    <property type="match status" value="1"/>
</dbReference>
<dbReference type="InterPro" id="IPR010982">
    <property type="entry name" value="Lambda_DNA-bd_dom_sf"/>
</dbReference>
<dbReference type="GO" id="GO:0003677">
    <property type="term" value="F:DNA binding"/>
    <property type="evidence" value="ECO:0007669"/>
    <property type="project" value="UniProtKB-KW"/>
</dbReference>
<dbReference type="InterPro" id="IPR014710">
    <property type="entry name" value="RmlC-like_jellyroll"/>
</dbReference>
<evidence type="ECO:0000313" key="4">
    <source>
        <dbReference type="Proteomes" id="UP000269692"/>
    </source>
</evidence>
<dbReference type="RefSeq" id="WP_121623231.1">
    <property type="nucleotide sequence ID" value="NZ_JACIIW010000005.1"/>
</dbReference>
<organism evidence="3 4">
    <name type="scientific">Xanthobacter tagetidis</name>
    <dbReference type="NCBI Taxonomy" id="60216"/>
    <lineage>
        <taxon>Bacteria</taxon>
        <taxon>Pseudomonadati</taxon>
        <taxon>Pseudomonadota</taxon>
        <taxon>Alphaproteobacteria</taxon>
        <taxon>Hyphomicrobiales</taxon>
        <taxon>Xanthobacteraceae</taxon>
        <taxon>Xanthobacter</taxon>
    </lineage>
</organism>
<dbReference type="InterPro" id="IPR050807">
    <property type="entry name" value="TransReg_Diox_bact_type"/>
</dbReference>
<dbReference type="PROSITE" id="PS50943">
    <property type="entry name" value="HTH_CROC1"/>
    <property type="match status" value="1"/>
</dbReference>
<dbReference type="Gene3D" id="2.60.120.10">
    <property type="entry name" value="Jelly Rolls"/>
    <property type="match status" value="1"/>
</dbReference>
<dbReference type="CDD" id="cd02209">
    <property type="entry name" value="cupin_XRE_C"/>
    <property type="match status" value="1"/>
</dbReference>
<dbReference type="CDD" id="cd00093">
    <property type="entry name" value="HTH_XRE"/>
    <property type="match status" value="1"/>
</dbReference>